<feature type="transmembrane region" description="Helical" evidence="1">
    <location>
        <begin position="36"/>
        <end position="56"/>
    </location>
</feature>
<dbReference type="AlphaFoldDB" id="A0AAU8BLI6"/>
<evidence type="ECO:0000313" key="2">
    <source>
        <dbReference type="EMBL" id="XCD16870.1"/>
    </source>
</evidence>
<protein>
    <submittedName>
        <fullName evidence="2">Uncharacterized protein</fullName>
    </submittedName>
</protein>
<dbReference type="EMBL" id="CP115920">
    <property type="protein sequence ID" value="XCD16870.1"/>
    <property type="molecule type" value="Genomic_DNA"/>
</dbReference>
<accession>A0AAU8BLI6</accession>
<organism evidence="2">
    <name type="scientific">Vibrio chaetopteri</name>
    <dbReference type="NCBI Taxonomy" id="3016528"/>
    <lineage>
        <taxon>Bacteria</taxon>
        <taxon>Pseudomonadati</taxon>
        <taxon>Pseudomonadota</taxon>
        <taxon>Gammaproteobacteria</taxon>
        <taxon>Vibrionales</taxon>
        <taxon>Vibrionaceae</taxon>
        <taxon>Vibrio</taxon>
    </lineage>
</organism>
<feature type="transmembrane region" description="Helical" evidence="1">
    <location>
        <begin position="63"/>
        <end position="83"/>
    </location>
</feature>
<evidence type="ECO:0000256" key="1">
    <source>
        <dbReference type="SAM" id="Phobius"/>
    </source>
</evidence>
<gene>
    <name evidence="2" type="ORF">PG915_04865</name>
</gene>
<dbReference type="RefSeq" id="WP_353498090.1">
    <property type="nucleotide sequence ID" value="NZ_CP115920.1"/>
</dbReference>
<keyword evidence="1" id="KW-1133">Transmembrane helix</keyword>
<proteinExistence type="predicted"/>
<keyword evidence="1" id="KW-0812">Transmembrane</keyword>
<reference evidence="2" key="1">
    <citation type="submission" date="2023-01" db="EMBL/GenBank/DDBJ databases">
        <title>Vibrio sp. CB1-14 genome sequencing.</title>
        <authorList>
            <person name="Otstavnykh N."/>
            <person name="Isaeva M."/>
            <person name="Meleshko D."/>
        </authorList>
    </citation>
    <scope>NUCLEOTIDE SEQUENCE</scope>
    <source>
        <strain evidence="2">CB1-14</strain>
    </source>
</reference>
<dbReference type="KEGG" id="vck:PG915_04865"/>
<keyword evidence="1" id="KW-0472">Membrane</keyword>
<name>A0AAU8BLI6_9VIBR</name>
<sequence>MTKYISVIAFSYLILVTFSVILGDVLSLSMLQGNNIAALVLAFIIAKQCTSINVGITRSKSAVAAFTSLIYCLTSNYISYLQWESLLTLRENLVVLAISQLTIYVLMKVKAI</sequence>
<feature type="transmembrane region" description="Helical" evidence="1">
    <location>
        <begin position="7"/>
        <end position="30"/>
    </location>
</feature>